<reference evidence="2" key="2">
    <citation type="submission" date="2023-05" db="EMBL/GenBank/DDBJ databases">
        <authorList>
            <person name="Fouks B."/>
        </authorList>
    </citation>
    <scope>NUCLEOTIDE SEQUENCE</scope>
    <source>
        <strain evidence="2">Stay&amp;Tobe</strain>
        <tissue evidence="2">Testes</tissue>
    </source>
</reference>
<accession>A0AAD7ZAA0</accession>
<protein>
    <submittedName>
        <fullName evidence="2">Uncharacterized protein</fullName>
    </submittedName>
</protein>
<keyword evidence="3" id="KW-1185">Reference proteome</keyword>
<dbReference type="Proteomes" id="UP001233999">
    <property type="component" value="Unassembled WGS sequence"/>
</dbReference>
<dbReference type="EMBL" id="JASPKZ010009390">
    <property type="protein sequence ID" value="KAJ9576828.1"/>
    <property type="molecule type" value="Genomic_DNA"/>
</dbReference>
<feature type="region of interest" description="Disordered" evidence="1">
    <location>
        <begin position="138"/>
        <end position="157"/>
    </location>
</feature>
<proteinExistence type="predicted"/>
<feature type="non-terminal residue" evidence="2">
    <location>
        <position position="1"/>
    </location>
</feature>
<sequence>ISASKHSAASSGPFIYVKWSVKAFRNVLNSSCNGTSFSYCLIQCRALTHQTLSCHHRVQPALCFIYVRNRGPIVATKPEGRRKRGRQRLRWMDDEEEDLRLMEVKSGNVRKIGTTSWAYSSSIRVTIRPTITRKLSKNGLKHDSNASSTFKGLPDFQ</sequence>
<evidence type="ECO:0000313" key="3">
    <source>
        <dbReference type="Proteomes" id="UP001233999"/>
    </source>
</evidence>
<dbReference type="AlphaFoldDB" id="A0AAD7ZAA0"/>
<feature type="non-terminal residue" evidence="2">
    <location>
        <position position="157"/>
    </location>
</feature>
<evidence type="ECO:0000313" key="2">
    <source>
        <dbReference type="EMBL" id="KAJ9576828.1"/>
    </source>
</evidence>
<name>A0AAD7ZAA0_DIPPU</name>
<reference evidence="2" key="1">
    <citation type="journal article" date="2023" name="IScience">
        <title>Live-bearing cockroach genome reveals convergent evolutionary mechanisms linked to viviparity in insects and beyond.</title>
        <authorList>
            <person name="Fouks B."/>
            <person name="Harrison M.C."/>
            <person name="Mikhailova A.A."/>
            <person name="Marchal E."/>
            <person name="English S."/>
            <person name="Carruthers M."/>
            <person name="Jennings E.C."/>
            <person name="Chiamaka E.L."/>
            <person name="Frigard R.A."/>
            <person name="Pippel M."/>
            <person name="Attardo G.M."/>
            <person name="Benoit J.B."/>
            <person name="Bornberg-Bauer E."/>
            <person name="Tobe S.S."/>
        </authorList>
    </citation>
    <scope>NUCLEOTIDE SEQUENCE</scope>
    <source>
        <strain evidence="2">Stay&amp;Tobe</strain>
    </source>
</reference>
<gene>
    <name evidence="2" type="ORF">L9F63_006602</name>
</gene>
<comment type="caution">
    <text evidence="2">The sequence shown here is derived from an EMBL/GenBank/DDBJ whole genome shotgun (WGS) entry which is preliminary data.</text>
</comment>
<evidence type="ECO:0000256" key="1">
    <source>
        <dbReference type="SAM" id="MobiDB-lite"/>
    </source>
</evidence>
<organism evidence="2 3">
    <name type="scientific">Diploptera punctata</name>
    <name type="common">Pacific beetle cockroach</name>
    <dbReference type="NCBI Taxonomy" id="6984"/>
    <lineage>
        <taxon>Eukaryota</taxon>
        <taxon>Metazoa</taxon>
        <taxon>Ecdysozoa</taxon>
        <taxon>Arthropoda</taxon>
        <taxon>Hexapoda</taxon>
        <taxon>Insecta</taxon>
        <taxon>Pterygota</taxon>
        <taxon>Neoptera</taxon>
        <taxon>Polyneoptera</taxon>
        <taxon>Dictyoptera</taxon>
        <taxon>Blattodea</taxon>
        <taxon>Blaberoidea</taxon>
        <taxon>Blaberidae</taxon>
        <taxon>Diplopterinae</taxon>
        <taxon>Diploptera</taxon>
    </lineage>
</organism>